<feature type="non-terminal residue" evidence="2">
    <location>
        <position position="75"/>
    </location>
</feature>
<evidence type="ECO:0000313" key="3">
    <source>
        <dbReference type="Proteomes" id="UP000027195"/>
    </source>
</evidence>
<protein>
    <recommendedName>
        <fullName evidence="1">DUF8040 domain-containing protein</fullName>
    </recommendedName>
</protein>
<dbReference type="Proteomes" id="UP000027195">
    <property type="component" value="Unassembled WGS sequence"/>
</dbReference>
<gene>
    <name evidence="2" type="ORF">BOTBODRAFT_75421</name>
</gene>
<proteinExistence type="predicted"/>
<dbReference type="HOGENOM" id="CLU_171507_1_1_1"/>
<dbReference type="InterPro" id="IPR058353">
    <property type="entry name" value="DUF8040"/>
</dbReference>
<dbReference type="STRING" id="930990.A0A067MNZ1"/>
<feature type="domain" description="DUF8040" evidence="1">
    <location>
        <begin position="8"/>
        <end position="74"/>
    </location>
</feature>
<reference evidence="3" key="1">
    <citation type="journal article" date="2014" name="Proc. Natl. Acad. Sci. U.S.A.">
        <title>Extensive sampling of basidiomycete genomes demonstrates inadequacy of the white-rot/brown-rot paradigm for wood decay fungi.</title>
        <authorList>
            <person name="Riley R."/>
            <person name="Salamov A.A."/>
            <person name="Brown D.W."/>
            <person name="Nagy L.G."/>
            <person name="Floudas D."/>
            <person name="Held B.W."/>
            <person name="Levasseur A."/>
            <person name="Lombard V."/>
            <person name="Morin E."/>
            <person name="Otillar R."/>
            <person name="Lindquist E.A."/>
            <person name="Sun H."/>
            <person name="LaButti K.M."/>
            <person name="Schmutz J."/>
            <person name="Jabbour D."/>
            <person name="Luo H."/>
            <person name="Baker S.E."/>
            <person name="Pisabarro A.G."/>
            <person name="Walton J.D."/>
            <person name="Blanchette R.A."/>
            <person name="Henrissat B."/>
            <person name="Martin F."/>
            <person name="Cullen D."/>
            <person name="Hibbett D.S."/>
            <person name="Grigoriev I.V."/>
        </authorList>
    </citation>
    <scope>NUCLEOTIDE SEQUENCE [LARGE SCALE GENOMIC DNA]</scope>
    <source>
        <strain evidence="3">FD-172 SS1</strain>
    </source>
</reference>
<dbReference type="AlphaFoldDB" id="A0A067MNZ1"/>
<dbReference type="Pfam" id="PF26138">
    <property type="entry name" value="DUF8040"/>
    <property type="match status" value="1"/>
</dbReference>
<dbReference type="EMBL" id="KL198042">
    <property type="protein sequence ID" value="KDQ13607.1"/>
    <property type="molecule type" value="Genomic_DNA"/>
</dbReference>
<sequence>MKNAMHDSAMTGLQWVSELLSGNIHRMKEQLGMRSHVFERLVVALWDVGLRHSRRGVAVQEQVAIFLYTATTGLS</sequence>
<accession>A0A067MNZ1</accession>
<organism evidence="2 3">
    <name type="scientific">Botryobasidium botryosum (strain FD-172 SS1)</name>
    <dbReference type="NCBI Taxonomy" id="930990"/>
    <lineage>
        <taxon>Eukaryota</taxon>
        <taxon>Fungi</taxon>
        <taxon>Dikarya</taxon>
        <taxon>Basidiomycota</taxon>
        <taxon>Agaricomycotina</taxon>
        <taxon>Agaricomycetes</taxon>
        <taxon>Cantharellales</taxon>
        <taxon>Botryobasidiaceae</taxon>
        <taxon>Botryobasidium</taxon>
    </lineage>
</organism>
<dbReference type="InParanoid" id="A0A067MNZ1"/>
<dbReference type="OrthoDB" id="2430314at2759"/>
<evidence type="ECO:0000259" key="1">
    <source>
        <dbReference type="Pfam" id="PF26138"/>
    </source>
</evidence>
<keyword evidence="3" id="KW-1185">Reference proteome</keyword>
<evidence type="ECO:0000313" key="2">
    <source>
        <dbReference type="EMBL" id="KDQ13607.1"/>
    </source>
</evidence>
<name>A0A067MNZ1_BOTB1</name>